<dbReference type="Proteomes" id="UP000053766">
    <property type="component" value="Unassembled WGS sequence"/>
</dbReference>
<feature type="domain" description="FKBP12-rapamycin binding" evidence="1">
    <location>
        <begin position="91"/>
        <end position="115"/>
    </location>
</feature>
<evidence type="ECO:0000313" key="2">
    <source>
        <dbReference type="EMBL" id="KJH40190.1"/>
    </source>
</evidence>
<sequence>MPSQISLMPMHNAFLLSAPVVPANINYAVSAVKCFTRALQLAPGSRLEDTLRLLQLWFDYGEYNEVYQQLSENMKGLAIETWLEASMVSEELVRCAILWYEQWHDALDEASGQYF</sequence>
<reference evidence="2 3" key="1">
    <citation type="submission" date="2013-11" db="EMBL/GenBank/DDBJ databases">
        <title>Draft genome of the bovine lungworm Dictyocaulus viviparus.</title>
        <authorList>
            <person name="Mitreva M."/>
        </authorList>
    </citation>
    <scope>NUCLEOTIDE SEQUENCE [LARGE SCALE GENOMIC DNA]</scope>
    <source>
        <strain evidence="2 3">HannoverDv2000</strain>
    </source>
</reference>
<organism evidence="2 3">
    <name type="scientific">Dictyocaulus viviparus</name>
    <name type="common">Bovine lungworm</name>
    <dbReference type="NCBI Taxonomy" id="29172"/>
    <lineage>
        <taxon>Eukaryota</taxon>
        <taxon>Metazoa</taxon>
        <taxon>Ecdysozoa</taxon>
        <taxon>Nematoda</taxon>
        <taxon>Chromadorea</taxon>
        <taxon>Rhabditida</taxon>
        <taxon>Rhabditina</taxon>
        <taxon>Rhabditomorpha</taxon>
        <taxon>Strongyloidea</taxon>
        <taxon>Metastrongylidae</taxon>
        <taxon>Dictyocaulus</taxon>
    </lineage>
</organism>
<name>A0A0D8X6N6_DICVI</name>
<dbReference type="Pfam" id="PF08771">
    <property type="entry name" value="FRB_dom"/>
    <property type="match status" value="1"/>
</dbReference>
<protein>
    <recommendedName>
        <fullName evidence="1">FKBP12-rapamycin binding domain-containing protein</fullName>
    </recommendedName>
</protein>
<keyword evidence="3" id="KW-1185">Reference proteome</keyword>
<evidence type="ECO:0000313" key="3">
    <source>
        <dbReference type="Proteomes" id="UP000053766"/>
    </source>
</evidence>
<dbReference type="EMBL" id="KN717604">
    <property type="protein sequence ID" value="KJH40190.1"/>
    <property type="molecule type" value="Genomic_DNA"/>
</dbReference>
<proteinExistence type="predicted"/>
<dbReference type="STRING" id="29172.A0A0D8X6N6"/>
<gene>
    <name evidence="2" type="ORF">DICVIV_13872</name>
</gene>
<dbReference type="GO" id="GO:0044877">
    <property type="term" value="F:protein-containing complex binding"/>
    <property type="evidence" value="ECO:0007669"/>
    <property type="project" value="InterPro"/>
</dbReference>
<accession>A0A0D8X6N6</accession>
<evidence type="ECO:0000259" key="1">
    <source>
        <dbReference type="Pfam" id="PF08771"/>
    </source>
</evidence>
<reference evidence="3" key="2">
    <citation type="journal article" date="2016" name="Sci. Rep.">
        <title>Dictyocaulus viviparus genome, variome and transcriptome elucidate lungworm biology and support future intervention.</title>
        <authorList>
            <person name="McNulty S.N."/>
            <person name="Strube C."/>
            <person name="Rosa B.A."/>
            <person name="Martin J.C."/>
            <person name="Tyagi R."/>
            <person name="Choi Y.J."/>
            <person name="Wang Q."/>
            <person name="Hallsworth Pepin K."/>
            <person name="Zhang X."/>
            <person name="Ozersky P."/>
            <person name="Wilson R.K."/>
            <person name="Sternberg P.W."/>
            <person name="Gasser R.B."/>
            <person name="Mitreva M."/>
        </authorList>
    </citation>
    <scope>NUCLEOTIDE SEQUENCE [LARGE SCALE GENOMIC DNA]</scope>
    <source>
        <strain evidence="3">HannoverDv2000</strain>
    </source>
</reference>
<dbReference type="AlphaFoldDB" id="A0A0D8X6N6"/>
<dbReference type="InterPro" id="IPR036738">
    <property type="entry name" value="FRB_sf"/>
</dbReference>
<dbReference type="InterPro" id="IPR009076">
    <property type="entry name" value="FRB_dom"/>
</dbReference>
<dbReference type="SUPFAM" id="SSF47212">
    <property type="entry name" value="FKBP12-rapamycin-binding domain of FKBP-rapamycin-associated protein (FRAP)"/>
    <property type="match status" value="1"/>
</dbReference>
<feature type="non-terminal residue" evidence="2">
    <location>
        <position position="115"/>
    </location>
</feature>
<dbReference type="OrthoDB" id="2250022at2759"/>